<keyword evidence="3" id="KW-1185">Reference proteome</keyword>
<comment type="similarity">
    <text evidence="1">Belongs to the MscS (TC 1.A.23) family.</text>
</comment>
<feature type="transmembrane region" description="Helical" evidence="1">
    <location>
        <begin position="57"/>
        <end position="73"/>
    </location>
</feature>
<dbReference type="InterPro" id="IPR011066">
    <property type="entry name" value="MscS_channel_C_sf"/>
</dbReference>
<comment type="subcellular location">
    <subcellularLocation>
        <location evidence="1">Cell inner membrane</location>
        <topology evidence="1">Multi-pass membrane protein</topology>
    </subcellularLocation>
</comment>
<evidence type="ECO:0000313" key="3">
    <source>
        <dbReference type="Proteomes" id="UP001320119"/>
    </source>
</evidence>
<keyword evidence="1" id="KW-0812">Transmembrane</keyword>
<comment type="subunit">
    <text evidence="1">Homoheptamer.</text>
</comment>
<keyword evidence="1" id="KW-0406">Ion transport</keyword>
<keyword evidence="1" id="KW-1003">Cell membrane</keyword>
<dbReference type="AlphaFoldDB" id="A0AAN1WKX7"/>
<feature type="transmembrane region" description="Helical" evidence="1">
    <location>
        <begin position="131"/>
        <end position="150"/>
    </location>
</feature>
<organism evidence="2 3">
    <name type="scientific">Marinagarivorans cellulosilyticus</name>
    <dbReference type="NCBI Taxonomy" id="2721545"/>
    <lineage>
        <taxon>Bacteria</taxon>
        <taxon>Pseudomonadati</taxon>
        <taxon>Pseudomonadota</taxon>
        <taxon>Gammaproteobacteria</taxon>
        <taxon>Cellvibrionales</taxon>
        <taxon>Cellvibrionaceae</taxon>
        <taxon>Marinagarivorans</taxon>
    </lineage>
</organism>
<dbReference type="Proteomes" id="UP001320119">
    <property type="component" value="Chromosome"/>
</dbReference>
<dbReference type="RefSeq" id="WP_236984828.1">
    <property type="nucleotide sequence ID" value="NZ_AP023086.1"/>
</dbReference>
<keyword evidence="1" id="KW-1133">Transmembrane helix</keyword>
<keyword evidence="1" id="KW-0472">Membrane</keyword>
<accession>A0AAN1WKX7</accession>
<keyword evidence="1" id="KW-0407">Ion channel</keyword>
<keyword evidence="1" id="KW-0813">Transport</keyword>
<name>A0AAN1WKX7_9GAMM</name>
<dbReference type="PANTHER" id="PTHR30221">
    <property type="entry name" value="SMALL-CONDUCTANCE MECHANOSENSITIVE CHANNEL"/>
    <property type="match status" value="1"/>
</dbReference>
<evidence type="ECO:0000313" key="2">
    <source>
        <dbReference type="EMBL" id="BCD99561.1"/>
    </source>
</evidence>
<dbReference type="GO" id="GO:0005886">
    <property type="term" value="C:plasma membrane"/>
    <property type="evidence" value="ECO:0007669"/>
    <property type="project" value="UniProtKB-SubCell"/>
</dbReference>
<dbReference type="KEGG" id="marq:MARGE09_P3763"/>
<dbReference type="PANTHER" id="PTHR30221:SF1">
    <property type="entry name" value="SMALL-CONDUCTANCE MECHANOSENSITIVE CHANNEL"/>
    <property type="match status" value="1"/>
</dbReference>
<evidence type="ECO:0000256" key="1">
    <source>
        <dbReference type="RuleBase" id="RU369025"/>
    </source>
</evidence>
<dbReference type="GO" id="GO:0008381">
    <property type="term" value="F:mechanosensitive monoatomic ion channel activity"/>
    <property type="evidence" value="ECO:0007669"/>
    <property type="project" value="InterPro"/>
</dbReference>
<proteinExistence type="inferred from homology"/>
<gene>
    <name evidence="2" type="ORF">MARGE09_P3763</name>
</gene>
<dbReference type="InterPro" id="IPR045275">
    <property type="entry name" value="MscS_archaea/bacteria_type"/>
</dbReference>
<protein>
    <recommendedName>
        <fullName evidence="1">Small-conductance mechanosensitive channel</fullName>
    </recommendedName>
</protein>
<feature type="transmembrane region" description="Helical" evidence="1">
    <location>
        <begin position="13"/>
        <end position="36"/>
    </location>
</feature>
<reference evidence="2 3" key="1">
    <citation type="journal article" date="2022" name="IScience">
        <title>An ultrasensitive nanofiber-based assay for enzymatic hydrolysis and deep-sea microbial degradation of cellulose.</title>
        <authorList>
            <person name="Tsudome M."/>
            <person name="Tachioka M."/>
            <person name="Miyazaki M."/>
            <person name="Uchimura K."/>
            <person name="Tsuda M."/>
            <person name="Takaki Y."/>
            <person name="Deguchi S."/>
        </authorList>
    </citation>
    <scope>NUCLEOTIDE SEQUENCE [LARGE SCALE GENOMIC DNA]</scope>
    <source>
        <strain evidence="2 3">GE09</strain>
    </source>
</reference>
<dbReference type="SUPFAM" id="SSF82689">
    <property type="entry name" value="Mechanosensitive channel protein MscS (YggB), C-terminal domain"/>
    <property type="match status" value="1"/>
</dbReference>
<sequence length="372" mass="40552">MLDQLEVLPGVQLLGQALTLAEIIFCIICLGCMVFAKKIIERFSAKAPAPKRSLRVALIRGVCLAAISAVMYVEVPSEVSKQYGLVTALAIAASVYLCYLSNFISAYFIFKRFGKSRTIGEQTITIPTYQTRALSLLTSLFFIILAVVAIVQQLGFSNLLEAGGVIGVIGVMLALTQASWAPDIISGLILLNSDMIEEGDILELPNGMIAEVFKTKMFHTELLDIAHNNRIMVRNTALRDHTLRNLSRFASNKGLRECLSFNIGYDTPAEAVEKLFNDVAALATEQRLPYEADHGMKAVLLETGDHALKWGLVFHTKSPARLIDLRRSINQLTQHLALKADINLATPLTHDVALHNSGAPPSISIAPAAPLS</sequence>
<comment type="function">
    <text evidence="1">Mechanosensitive channel that participates in the regulation of osmotic pressure changes within the cell, opening in response to stretch forces in the membrane lipid bilayer, without the need for other proteins. Contributes to normal resistance to hypoosmotic shock. Forms an ion channel of 1.0 nanosiemens conductance with a slight preference for anions.</text>
</comment>
<feature type="transmembrane region" description="Helical" evidence="1">
    <location>
        <begin position="85"/>
        <end position="110"/>
    </location>
</feature>
<keyword evidence="1" id="KW-0997">Cell inner membrane</keyword>
<dbReference type="EMBL" id="AP023086">
    <property type="protein sequence ID" value="BCD99561.1"/>
    <property type="molecule type" value="Genomic_DNA"/>
</dbReference>